<dbReference type="KEGG" id="hsin:KDQ40_18830"/>
<evidence type="ECO:0000313" key="2">
    <source>
        <dbReference type="EMBL" id="QUJ74025.1"/>
    </source>
</evidence>
<dbReference type="EMBL" id="AOLR01000059">
    <property type="protein sequence ID" value="EMA08697.1"/>
    <property type="molecule type" value="Genomic_DNA"/>
</dbReference>
<keyword evidence="3" id="KW-1185">Reference proteome</keyword>
<dbReference type="GeneID" id="64825056"/>
<dbReference type="PATRIC" id="fig|662476.7.peg.4078"/>
<dbReference type="EMBL" id="CP073368">
    <property type="protein sequence ID" value="QUJ74025.1"/>
    <property type="molecule type" value="Genomic_DNA"/>
</dbReference>
<dbReference type="RefSeq" id="WP_004966720.1">
    <property type="nucleotide sequence ID" value="NZ_AOLR01000059.1"/>
</dbReference>
<evidence type="ECO:0000313" key="3">
    <source>
        <dbReference type="Proteomes" id="UP000011659"/>
    </source>
</evidence>
<gene>
    <name evidence="1" type="ORF">C436_20498</name>
    <name evidence="2" type="ORF">KDQ40_18830</name>
</gene>
<organism evidence="1 3">
    <name type="scientific">Haloarcula marismortui ATCC 33800</name>
    <dbReference type="NCBI Taxonomy" id="662476"/>
    <lineage>
        <taxon>Archaea</taxon>
        <taxon>Methanobacteriati</taxon>
        <taxon>Methanobacteriota</taxon>
        <taxon>Stenosarchaea group</taxon>
        <taxon>Halobacteria</taxon>
        <taxon>Halobacteriales</taxon>
        <taxon>Haloarculaceae</taxon>
        <taxon>Haloarcula</taxon>
    </lineage>
</organism>
<evidence type="ECO:0000313" key="1">
    <source>
        <dbReference type="EMBL" id="EMA08697.1"/>
    </source>
</evidence>
<keyword evidence="2" id="KW-0614">Plasmid</keyword>
<reference evidence="1 3" key="1">
    <citation type="journal article" date="2014" name="PLoS Genet.">
        <title>Phylogenetically driven sequencing of extremely halophilic archaea reveals strategies for static and dynamic osmo-response.</title>
        <authorList>
            <person name="Becker E.A."/>
            <person name="Seitzer P.M."/>
            <person name="Tritt A."/>
            <person name="Larsen D."/>
            <person name="Krusor M."/>
            <person name="Yao A.I."/>
            <person name="Wu D."/>
            <person name="Madern D."/>
            <person name="Eisen J.A."/>
            <person name="Darling A.E."/>
            <person name="Facciotti M.T."/>
        </authorList>
    </citation>
    <scope>NUCLEOTIDE SEQUENCE [LARGE SCALE GENOMIC DNA]</scope>
    <source>
        <strain evidence="1 3">ATCC 33800</strain>
    </source>
</reference>
<evidence type="ECO:0000313" key="4">
    <source>
        <dbReference type="Proteomes" id="UP000682967"/>
    </source>
</evidence>
<name>M0JHU3_9EURY</name>
<proteinExistence type="predicted"/>
<reference evidence="2" key="2">
    <citation type="submission" date="2021-04" db="EMBL/GenBank/DDBJ databases">
        <title>Complete Genome sequence and Methylome Analysis of the Haloarchaeon Haloarcula sinaiiensis.</title>
        <authorList>
            <person name="Fomenkov A."/>
            <person name="DasSarma P."/>
            <person name="DasSarma S."/>
            <person name="Roberts R.J."/>
        </authorList>
    </citation>
    <scope>NUCLEOTIDE SEQUENCE</scope>
    <source>
        <strain evidence="2">ATCC 33800</strain>
        <plasmid evidence="2">pHsi540</plasmid>
    </source>
</reference>
<geneLocation type="plasmid" evidence="2 4">
    <name>pHsi540</name>
</geneLocation>
<accession>M0JHU3</accession>
<dbReference type="AlphaFoldDB" id="M0JHU3"/>
<dbReference type="Proteomes" id="UP000011659">
    <property type="component" value="Unassembled WGS sequence"/>
</dbReference>
<protein>
    <submittedName>
        <fullName evidence="1">Uncharacterized protein</fullName>
    </submittedName>
</protein>
<dbReference type="Proteomes" id="UP000682967">
    <property type="component" value="Plasmid pHsi540"/>
</dbReference>
<sequence>MSSHYWPPEDELGSMTDSELLDHASEAYDLKVASLDKLDPDEGRAQVCDVRRQQIREILKARLEQREDGQPDPELADLDEPLAEVVSDIRPHTLTVSQ</sequence>